<feature type="DNA-binding region" description="H-T-H motif" evidence="4">
    <location>
        <begin position="48"/>
        <end position="67"/>
    </location>
</feature>
<gene>
    <name evidence="7" type="ORF">EAS64_04840</name>
</gene>
<dbReference type="AlphaFoldDB" id="A0A6P2C9U7"/>
<dbReference type="Gene3D" id="1.10.357.10">
    <property type="entry name" value="Tetracycline Repressor, domain 2"/>
    <property type="match status" value="1"/>
</dbReference>
<organism evidence="7 8">
    <name type="scientific">Trebonia kvetii</name>
    <dbReference type="NCBI Taxonomy" id="2480626"/>
    <lineage>
        <taxon>Bacteria</taxon>
        <taxon>Bacillati</taxon>
        <taxon>Actinomycetota</taxon>
        <taxon>Actinomycetes</taxon>
        <taxon>Streptosporangiales</taxon>
        <taxon>Treboniaceae</taxon>
        <taxon>Trebonia</taxon>
    </lineage>
</organism>
<evidence type="ECO:0000256" key="5">
    <source>
        <dbReference type="SAM" id="MobiDB-lite"/>
    </source>
</evidence>
<proteinExistence type="predicted"/>
<dbReference type="SUPFAM" id="SSF46689">
    <property type="entry name" value="Homeodomain-like"/>
    <property type="match status" value="1"/>
</dbReference>
<keyword evidence="2 4" id="KW-0238">DNA-binding</keyword>
<keyword evidence="1" id="KW-0805">Transcription regulation</keyword>
<keyword evidence="8" id="KW-1185">Reference proteome</keyword>
<evidence type="ECO:0000259" key="6">
    <source>
        <dbReference type="PROSITE" id="PS50977"/>
    </source>
</evidence>
<accession>A0A6P2C9U7</accession>
<reference evidence="7 8" key="1">
    <citation type="submission" date="2018-11" db="EMBL/GenBank/DDBJ databases">
        <title>Trebonia kvetii gen.nov., sp.nov., a novel acidophilic actinobacterium, and proposal of the new actinobacterial family Treboniaceae fam. nov.</title>
        <authorList>
            <person name="Rapoport D."/>
            <person name="Sagova-Mareckova M."/>
            <person name="Sedlacek I."/>
            <person name="Provaznik J."/>
            <person name="Kralova S."/>
            <person name="Pavlinic D."/>
            <person name="Benes V."/>
            <person name="Kopecky J."/>
        </authorList>
    </citation>
    <scope>NUCLEOTIDE SEQUENCE [LARGE SCALE GENOMIC DNA]</scope>
    <source>
        <strain evidence="7 8">15Tr583</strain>
    </source>
</reference>
<dbReference type="PROSITE" id="PS50977">
    <property type="entry name" value="HTH_TETR_2"/>
    <property type="match status" value="1"/>
</dbReference>
<protein>
    <submittedName>
        <fullName evidence="7">TetR/AcrR family transcriptional regulator</fullName>
    </submittedName>
</protein>
<sequence length="207" mass="21981">MTDSVEPASVQGSVGQGSVVQGRGQDKRKRLIDAACQVFYAHGVERTTLADIAAAAGIPLGNVYYYFKTKNDLIQAVVEAHLSEARAMLAAVEAAHDGPLGRLKALFGALADQSELIATYGCPQGSLCTELDKLPDGPGRAAELMRLPLDWAERQFSALGRADARDLAVEVIARYQGSAVLASTLRDPDLLARESARVAAWLDTVSA</sequence>
<dbReference type="Pfam" id="PF00440">
    <property type="entry name" value="TetR_N"/>
    <property type="match status" value="1"/>
</dbReference>
<feature type="compositionally biased region" description="Low complexity" evidence="5">
    <location>
        <begin position="9"/>
        <end position="22"/>
    </location>
</feature>
<evidence type="ECO:0000256" key="1">
    <source>
        <dbReference type="ARBA" id="ARBA00023015"/>
    </source>
</evidence>
<dbReference type="InterPro" id="IPR001647">
    <property type="entry name" value="HTH_TetR"/>
</dbReference>
<evidence type="ECO:0000256" key="4">
    <source>
        <dbReference type="PROSITE-ProRule" id="PRU00335"/>
    </source>
</evidence>
<dbReference type="RefSeq" id="WP_145851454.1">
    <property type="nucleotide sequence ID" value="NZ_RPFW01000001.1"/>
</dbReference>
<dbReference type="PANTHER" id="PTHR47506">
    <property type="entry name" value="TRANSCRIPTIONAL REGULATORY PROTEIN"/>
    <property type="match status" value="1"/>
</dbReference>
<feature type="domain" description="HTH tetR-type" evidence="6">
    <location>
        <begin position="25"/>
        <end position="85"/>
    </location>
</feature>
<evidence type="ECO:0000313" key="7">
    <source>
        <dbReference type="EMBL" id="TVZ06701.1"/>
    </source>
</evidence>
<dbReference type="InterPro" id="IPR009057">
    <property type="entry name" value="Homeodomain-like_sf"/>
</dbReference>
<name>A0A6P2C9U7_9ACTN</name>
<evidence type="ECO:0000256" key="2">
    <source>
        <dbReference type="ARBA" id="ARBA00023125"/>
    </source>
</evidence>
<dbReference type="InterPro" id="IPR036271">
    <property type="entry name" value="Tet_transcr_reg_TetR-rel_C_sf"/>
</dbReference>
<dbReference type="PRINTS" id="PR00455">
    <property type="entry name" value="HTHTETR"/>
</dbReference>
<dbReference type="EMBL" id="RPFW01000001">
    <property type="protein sequence ID" value="TVZ06701.1"/>
    <property type="molecule type" value="Genomic_DNA"/>
</dbReference>
<feature type="region of interest" description="Disordered" evidence="5">
    <location>
        <begin position="1"/>
        <end position="22"/>
    </location>
</feature>
<evidence type="ECO:0000313" key="8">
    <source>
        <dbReference type="Proteomes" id="UP000460272"/>
    </source>
</evidence>
<dbReference type="SUPFAM" id="SSF48498">
    <property type="entry name" value="Tetracyclin repressor-like, C-terminal domain"/>
    <property type="match status" value="1"/>
</dbReference>
<dbReference type="GO" id="GO:0003677">
    <property type="term" value="F:DNA binding"/>
    <property type="evidence" value="ECO:0007669"/>
    <property type="project" value="UniProtKB-UniRule"/>
</dbReference>
<dbReference type="PANTHER" id="PTHR47506:SF1">
    <property type="entry name" value="HTH-TYPE TRANSCRIPTIONAL REGULATOR YJDC"/>
    <property type="match status" value="1"/>
</dbReference>
<comment type="caution">
    <text evidence="7">The sequence shown here is derived from an EMBL/GenBank/DDBJ whole genome shotgun (WGS) entry which is preliminary data.</text>
</comment>
<keyword evidence="3" id="KW-0804">Transcription</keyword>
<evidence type="ECO:0000256" key="3">
    <source>
        <dbReference type="ARBA" id="ARBA00023163"/>
    </source>
</evidence>
<dbReference type="Proteomes" id="UP000460272">
    <property type="component" value="Unassembled WGS sequence"/>
</dbReference>
<dbReference type="OrthoDB" id="9785164at2"/>